<dbReference type="GO" id="GO:0005524">
    <property type="term" value="F:ATP binding"/>
    <property type="evidence" value="ECO:0007669"/>
    <property type="project" value="UniProtKB-KW"/>
</dbReference>
<dbReference type="SMART" id="SM00382">
    <property type="entry name" value="AAA"/>
    <property type="match status" value="1"/>
</dbReference>
<keyword evidence="6" id="KW-1185">Reference proteome</keyword>
<dbReference type="Proteomes" id="UP000002931">
    <property type="component" value="Unassembled WGS sequence"/>
</dbReference>
<evidence type="ECO:0000256" key="3">
    <source>
        <dbReference type="ARBA" id="ARBA00022840"/>
    </source>
</evidence>
<comment type="caution">
    <text evidence="5">The sequence shown here is derived from an EMBL/GenBank/DDBJ whole genome shotgun (WGS) entry which is preliminary data.</text>
</comment>
<feature type="domain" description="AAA+ ATPase" evidence="4">
    <location>
        <begin position="411"/>
        <end position="543"/>
    </location>
</feature>
<dbReference type="Pfam" id="PF00004">
    <property type="entry name" value="AAA"/>
    <property type="match status" value="1"/>
</dbReference>
<keyword evidence="2" id="KW-0547">Nucleotide-binding</keyword>
<keyword evidence="3" id="KW-0067">ATP-binding</keyword>
<dbReference type="RefSeq" id="WP_008330005.1">
    <property type="nucleotide sequence ID" value="NZ_CH902578.1"/>
</dbReference>
<sequence length="627" mass="65368">MSALVPLAGRLTADALAASTKGEALPGFAPLHAALEAGEGAALADLAETFDLAPGELELVAVLLACATSAPVAREVAEAAGGLSGCPVWLAGALIGDLAPEALSASHALRRFEIVELSEGARAAARLTLADPVLDRLIGAPVRDTLIAARMSPVGAGRSGGALAGLRSCLLRRGPDGMPPVVLAGVIETGRVADGLSGLGLDPWALSASDIPDDPGARDRLARVWSREAALDRRALIVQAGEGARAGLQAFCDRIAGQVVVTGPVHADGFTRAVMVLPDSAPRRADAMVWAAALGPERADRVGSRALARVAGHFALGDADIRTVVARAAGEIDAAQGDDGAAARLWHHSARAHQVRPLPGTSLREPVFTWDDIVLPRQIEGEMRRITAHVRHATDVFDDWGFGRSMGGRGRGVAVLFSGLSGTGKTMAAEVLASALDLRLMVIDLSQIISKYIGETSKNIAAAFAEAERSGAVMVWDEGDSVWGARGQVGSATDRHVNAETGDLLARIEAFQGFTVVTTNMRESIDPAFRRRFRFALDFPLPSATERLTLWQKAFPPAAPTARINLHALADLPLSGGAIRNVALKSAFAAADQGAAITETMIEAELAAELAKEGKPAPVIRWGDIVQ</sequence>
<accession>A3VG35</accession>
<dbReference type="InterPro" id="IPR027417">
    <property type="entry name" value="P-loop_NTPase"/>
</dbReference>
<dbReference type="CDD" id="cd19481">
    <property type="entry name" value="RecA-like_protease"/>
    <property type="match status" value="1"/>
</dbReference>
<name>A3VG35_9RHOB</name>
<dbReference type="InterPro" id="IPR003593">
    <property type="entry name" value="AAA+_ATPase"/>
</dbReference>
<organism evidence="5 6">
    <name type="scientific">Maritimibacter alkaliphilus HTCC2654</name>
    <dbReference type="NCBI Taxonomy" id="314271"/>
    <lineage>
        <taxon>Bacteria</taxon>
        <taxon>Pseudomonadati</taxon>
        <taxon>Pseudomonadota</taxon>
        <taxon>Alphaproteobacteria</taxon>
        <taxon>Rhodobacterales</taxon>
        <taxon>Roseobacteraceae</taxon>
        <taxon>Maritimibacter</taxon>
    </lineage>
</organism>
<gene>
    <name evidence="5" type="ORF">RB2654_06864</name>
</gene>
<evidence type="ECO:0000256" key="2">
    <source>
        <dbReference type="ARBA" id="ARBA00022741"/>
    </source>
</evidence>
<dbReference type="InterPro" id="IPR050221">
    <property type="entry name" value="26S_Proteasome_ATPase"/>
</dbReference>
<proteinExistence type="inferred from homology"/>
<dbReference type="eggNOG" id="COG0464">
    <property type="taxonomic scope" value="Bacteria"/>
</dbReference>
<evidence type="ECO:0000256" key="1">
    <source>
        <dbReference type="ARBA" id="ARBA00006914"/>
    </source>
</evidence>
<protein>
    <submittedName>
        <fullName evidence="5">Putative AAA family ATPase</fullName>
    </submittedName>
</protein>
<dbReference type="GO" id="GO:0016887">
    <property type="term" value="F:ATP hydrolysis activity"/>
    <property type="evidence" value="ECO:0007669"/>
    <property type="project" value="InterPro"/>
</dbReference>
<comment type="similarity">
    <text evidence="1">Belongs to the AAA ATPase family.</text>
</comment>
<evidence type="ECO:0000313" key="6">
    <source>
        <dbReference type="Proteomes" id="UP000002931"/>
    </source>
</evidence>
<dbReference type="AlphaFoldDB" id="A3VG35"/>
<dbReference type="OrthoDB" id="7438987at2"/>
<dbReference type="InterPro" id="IPR003959">
    <property type="entry name" value="ATPase_AAA_core"/>
</dbReference>
<dbReference type="SUPFAM" id="SSF52540">
    <property type="entry name" value="P-loop containing nucleoside triphosphate hydrolases"/>
    <property type="match status" value="1"/>
</dbReference>
<dbReference type="HOGENOM" id="CLU_016564_1_0_5"/>
<dbReference type="STRING" id="314271.RB2654_06864"/>
<evidence type="ECO:0000313" key="5">
    <source>
        <dbReference type="EMBL" id="EAQ12811.1"/>
    </source>
</evidence>
<dbReference type="EMBL" id="AAMT01000007">
    <property type="protein sequence ID" value="EAQ12811.1"/>
    <property type="molecule type" value="Genomic_DNA"/>
</dbReference>
<dbReference type="PANTHER" id="PTHR23073">
    <property type="entry name" value="26S PROTEASOME REGULATORY SUBUNIT"/>
    <property type="match status" value="1"/>
</dbReference>
<dbReference type="Gene3D" id="3.40.50.300">
    <property type="entry name" value="P-loop containing nucleotide triphosphate hydrolases"/>
    <property type="match status" value="1"/>
</dbReference>
<reference evidence="5 6" key="1">
    <citation type="journal article" date="2010" name="J. Bacteriol.">
        <title>Genome sequences of Pelagibaca bermudensis HTCC2601T and Maritimibacter alkaliphilus HTCC2654T, the type strains of two marine Roseobacter genera.</title>
        <authorList>
            <person name="Thrash J.C."/>
            <person name="Cho J.C."/>
            <person name="Ferriera S."/>
            <person name="Johnson J."/>
            <person name="Vergin K.L."/>
            <person name="Giovannoni S.J."/>
        </authorList>
    </citation>
    <scope>NUCLEOTIDE SEQUENCE [LARGE SCALE GENOMIC DNA]</scope>
    <source>
        <strain evidence="5 6">HTCC2654</strain>
    </source>
</reference>
<evidence type="ECO:0000259" key="4">
    <source>
        <dbReference type="SMART" id="SM00382"/>
    </source>
</evidence>